<organism evidence="4">
    <name type="scientific">Stephanocyclus meneghinianus</name>
    <name type="common">Diatom</name>
    <name type="synonym">Cyclotella meneghiniana</name>
    <dbReference type="NCBI Taxonomy" id="29205"/>
    <lineage>
        <taxon>Eukaryota</taxon>
        <taxon>Sar</taxon>
        <taxon>Stramenopiles</taxon>
        <taxon>Ochrophyta</taxon>
        <taxon>Bacillariophyta</taxon>
        <taxon>Coscinodiscophyceae</taxon>
        <taxon>Thalassiosirophycidae</taxon>
        <taxon>Thalassiosirales</taxon>
        <taxon>Thalassiosiraceae</taxon>
        <taxon>Stephanocyclus</taxon>
    </lineage>
</organism>
<evidence type="ECO:0000259" key="3">
    <source>
        <dbReference type="PROSITE" id="PS50255"/>
    </source>
</evidence>
<dbReference type="InterPro" id="IPR036400">
    <property type="entry name" value="Cyt_B5-like_heme/steroid_sf"/>
</dbReference>
<dbReference type="InterPro" id="IPR001199">
    <property type="entry name" value="Cyt_B5-like_heme/steroid-bd"/>
</dbReference>
<comment type="similarity">
    <text evidence="1">Belongs to the cytochrome b5 family. MAPR subfamily.</text>
</comment>
<dbReference type="SUPFAM" id="SSF55856">
    <property type="entry name" value="Cytochrome b5-like heme/steroid binding domain"/>
    <property type="match status" value="1"/>
</dbReference>
<gene>
    <name evidence="4" type="ORF">CMEN1057_LOCUS10</name>
</gene>
<evidence type="ECO:0000313" key="4">
    <source>
        <dbReference type="EMBL" id="CAD9076634.1"/>
    </source>
</evidence>
<sequence>MNSTPLLRNRPVVVLLYIAICLLYSSMQRPIIYASAQTCSANDETCTSQCQVATHDNCSEKEIVYINTMKSKSSEDRRKQIDRLKGFLSRDDENINTDLFPWIKARLHILYHLEGIDPTSDDTIIIDTPNDNDTNSEESSERVEKLEQHHKGLVSIEELSQHTTAESTWLSILGKVYDVTTGQDFYGPDAGSYRFYAGRDASPCFSSGQNNEEGAAEPLEEWDGKKLMAILDWSEFYEKHETYQYLGVLAGSKYFDEEGNETEVRKIIMEKAGEAKVQAEKEKEAKKKARLEKKKKLQEERELKKKSNSK</sequence>
<feature type="region of interest" description="Disordered" evidence="2">
    <location>
        <begin position="278"/>
        <end position="310"/>
    </location>
</feature>
<dbReference type="SMART" id="SM01117">
    <property type="entry name" value="Cyt-b5"/>
    <property type="match status" value="1"/>
</dbReference>
<evidence type="ECO:0000256" key="1">
    <source>
        <dbReference type="ARBA" id="ARBA00038357"/>
    </source>
</evidence>
<dbReference type="PROSITE" id="PS50255">
    <property type="entry name" value="CYTOCHROME_B5_2"/>
    <property type="match status" value="1"/>
</dbReference>
<feature type="compositionally biased region" description="Basic residues" evidence="2">
    <location>
        <begin position="286"/>
        <end position="296"/>
    </location>
</feature>
<dbReference type="Gene3D" id="3.10.120.10">
    <property type="entry name" value="Cytochrome b5-like heme/steroid binding domain"/>
    <property type="match status" value="1"/>
</dbReference>
<evidence type="ECO:0000256" key="2">
    <source>
        <dbReference type="SAM" id="MobiDB-lite"/>
    </source>
</evidence>
<feature type="compositionally biased region" description="Basic and acidic residues" evidence="2">
    <location>
        <begin position="297"/>
        <end position="310"/>
    </location>
</feature>
<dbReference type="InterPro" id="IPR050577">
    <property type="entry name" value="MAPR/NEUFC/NENF-like"/>
</dbReference>
<dbReference type="Pfam" id="PF00173">
    <property type="entry name" value="Cyt-b5"/>
    <property type="match status" value="1"/>
</dbReference>
<feature type="domain" description="Cytochrome b5 heme-binding" evidence="3">
    <location>
        <begin position="151"/>
        <end position="232"/>
    </location>
</feature>
<proteinExistence type="inferred from homology"/>
<dbReference type="EMBL" id="HBGC01000015">
    <property type="protein sequence ID" value="CAD9076634.1"/>
    <property type="molecule type" value="Transcribed_RNA"/>
</dbReference>
<dbReference type="PANTHER" id="PTHR10281:SF4">
    <property type="entry name" value="NEUFERRICIN"/>
    <property type="match status" value="1"/>
</dbReference>
<accession>A0A7S1KL40</accession>
<dbReference type="GO" id="GO:0012505">
    <property type="term" value="C:endomembrane system"/>
    <property type="evidence" value="ECO:0007669"/>
    <property type="project" value="TreeGrafter"/>
</dbReference>
<dbReference type="AlphaFoldDB" id="A0A7S1KL40"/>
<dbReference type="PANTHER" id="PTHR10281">
    <property type="entry name" value="MEMBRANE-ASSOCIATED PROGESTERONE RECEPTOR COMPONENT-RELATED"/>
    <property type="match status" value="1"/>
</dbReference>
<protein>
    <recommendedName>
        <fullName evidence="3">Cytochrome b5 heme-binding domain-containing protein</fullName>
    </recommendedName>
</protein>
<name>A0A7S1KL40_STEMN</name>
<reference evidence="4" key="1">
    <citation type="submission" date="2021-01" db="EMBL/GenBank/DDBJ databases">
        <authorList>
            <person name="Corre E."/>
            <person name="Pelletier E."/>
            <person name="Niang G."/>
            <person name="Scheremetjew M."/>
            <person name="Finn R."/>
            <person name="Kale V."/>
            <person name="Holt S."/>
            <person name="Cochrane G."/>
            <person name="Meng A."/>
            <person name="Brown T."/>
            <person name="Cohen L."/>
        </authorList>
    </citation>
    <scope>NUCLEOTIDE SEQUENCE</scope>
    <source>
        <strain evidence="4">CCMP 338</strain>
    </source>
</reference>
<dbReference type="GO" id="GO:0016020">
    <property type="term" value="C:membrane"/>
    <property type="evidence" value="ECO:0007669"/>
    <property type="project" value="TreeGrafter"/>
</dbReference>